<proteinExistence type="predicted"/>
<name>A0A6C0K9J6_9ZZZZ</name>
<dbReference type="EMBL" id="MN740827">
    <property type="protein sequence ID" value="QHU13831.1"/>
    <property type="molecule type" value="Genomic_DNA"/>
</dbReference>
<reference evidence="2" key="1">
    <citation type="journal article" date="2020" name="Nature">
        <title>Giant virus diversity and host interactions through global metagenomics.</title>
        <authorList>
            <person name="Schulz F."/>
            <person name="Roux S."/>
            <person name="Paez-Espino D."/>
            <person name="Jungbluth S."/>
            <person name="Walsh D.A."/>
            <person name="Denef V.J."/>
            <person name="McMahon K.D."/>
            <person name="Konstantinidis K.T."/>
            <person name="Eloe-Fadrosh E.A."/>
            <person name="Kyrpides N.C."/>
            <person name="Woyke T."/>
        </authorList>
    </citation>
    <scope>NUCLEOTIDE SEQUENCE</scope>
    <source>
        <strain evidence="2">GVMAG-S-1101182-85</strain>
    </source>
</reference>
<keyword evidence="1" id="KW-0812">Transmembrane</keyword>
<accession>A0A6C0K9J6</accession>
<feature type="transmembrane region" description="Helical" evidence="1">
    <location>
        <begin position="6"/>
        <end position="24"/>
    </location>
</feature>
<sequence length="279" mass="30117">MDFTPILIWMFCVGIGAILVSFLLKQIESGDVNVDLTKKEGFANQRPSYSFTSCPAGSTTYVTSKGDTECCSTSDIVNKQCTSRIICSLSPSPPNGVDTCSGWFTKEWAKRSTKFCPSAMPNYFGPLSSSDSSGKRYEGCSSNLITSDGSAPQNLGGNQCKIYASSEDEYGRRDSCLNLKAIETVKCPTPTSEKSILESDKGLPALLACSFVPPNNSSPVPVVCYEAERAKLYMKTKLGGSWEAKLKEKGLALNSMLSLCGTSKNYYIDGSVAAKDVRF</sequence>
<evidence type="ECO:0000256" key="1">
    <source>
        <dbReference type="SAM" id="Phobius"/>
    </source>
</evidence>
<protein>
    <submittedName>
        <fullName evidence="2">Uncharacterized protein</fullName>
    </submittedName>
</protein>
<keyword evidence="1" id="KW-0472">Membrane</keyword>
<dbReference type="AlphaFoldDB" id="A0A6C0K9J6"/>
<keyword evidence="1" id="KW-1133">Transmembrane helix</keyword>
<evidence type="ECO:0000313" key="2">
    <source>
        <dbReference type="EMBL" id="QHU13831.1"/>
    </source>
</evidence>
<organism evidence="2">
    <name type="scientific">viral metagenome</name>
    <dbReference type="NCBI Taxonomy" id="1070528"/>
    <lineage>
        <taxon>unclassified sequences</taxon>
        <taxon>metagenomes</taxon>
        <taxon>organismal metagenomes</taxon>
    </lineage>
</organism>